<feature type="binding site" evidence="4">
    <location>
        <position position="71"/>
    </location>
    <ligand>
        <name>Mg(2+)</name>
        <dbReference type="ChEBI" id="CHEBI:18420"/>
        <label>1</label>
        <note>catalytic</note>
    </ligand>
</feature>
<proteinExistence type="inferred from homology"/>
<evidence type="ECO:0000256" key="3">
    <source>
        <dbReference type="ARBA" id="ARBA00022842"/>
    </source>
</evidence>
<dbReference type="Gene3D" id="3.30.540.10">
    <property type="entry name" value="Fructose-1,6-Bisphosphatase, subunit A, domain 1"/>
    <property type="match status" value="1"/>
</dbReference>
<evidence type="ECO:0000256" key="2">
    <source>
        <dbReference type="ARBA" id="ARBA00022723"/>
    </source>
</evidence>
<dbReference type="PANTHER" id="PTHR20854">
    <property type="entry name" value="INOSITOL MONOPHOSPHATASE"/>
    <property type="match status" value="1"/>
</dbReference>
<evidence type="ECO:0000256" key="1">
    <source>
        <dbReference type="ARBA" id="ARBA00009759"/>
    </source>
</evidence>
<dbReference type="PROSITE" id="PS00630">
    <property type="entry name" value="IMP_2"/>
    <property type="match status" value="1"/>
</dbReference>
<comment type="cofactor">
    <cofactor evidence="4">
        <name>Mg(2+)</name>
        <dbReference type="ChEBI" id="CHEBI:18420"/>
    </cofactor>
</comment>
<evidence type="ECO:0000313" key="6">
    <source>
        <dbReference type="Proteomes" id="UP001337723"/>
    </source>
</evidence>
<dbReference type="CDD" id="cd01638">
    <property type="entry name" value="CysQ"/>
    <property type="match status" value="1"/>
</dbReference>
<dbReference type="GO" id="GO:0046872">
    <property type="term" value="F:metal ion binding"/>
    <property type="evidence" value="ECO:0007669"/>
    <property type="project" value="UniProtKB-KW"/>
</dbReference>
<evidence type="ECO:0000256" key="4">
    <source>
        <dbReference type="PIRSR" id="PIRSR600760-2"/>
    </source>
</evidence>
<dbReference type="AlphaFoldDB" id="A0AA48H9B6"/>
<dbReference type="InterPro" id="IPR000760">
    <property type="entry name" value="Inositol_monophosphatase-like"/>
</dbReference>
<keyword evidence="6" id="KW-1185">Reference proteome</keyword>
<dbReference type="PRINTS" id="PR00377">
    <property type="entry name" value="IMPHPHTASES"/>
</dbReference>
<reference evidence="5 6" key="1">
    <citation type="submission" date="2023-01" db="EMBL/GenBank/DDBJ databases">
        <title>Complete genome sequence of Roseicyclus marinus strain Dej080120_10.</title>
        <authorList>
            <person name="Ueki S."/>
            <person name="Maruyama F."/>
        </authorList>
    </citation>
    <scope>NUCLEOTIDE SEQUENCE [LARGE SCALE GENOMIC DNA]</scope>
    <source>
        <strain evidence="5 6">Dej080120_10</strain>
    </source>
</reference>
<accession>A0AA48H9B6</accession>
<gene>
    <name evidence="5" type="ORF">MACH21_02450</name>
</gene>
<dbReference type="Pfam" id="PF00459">
    <property type="entry name" value="Inositol_P"/>
    <property type="match status" value="1"/>
</dbReference>
<feature type="binding site" evidence="4">
    <location>
        <position position="89"/>
    </location>
    <ligand>
        <name>Mg(2+)</name>
        <dbReference type="ChEBI" id="CHEBI:18420"/>
        <label>1</label>
        <note>catalytic</note>
    </ligand>
</feature>
<dbReference type="RefSeq" id="WP_338273613.1">
    <property type="nucleotide sequence ID" value="NZ_AP027266.1"/>
</dbReference>
<dbReference type="GO" id="GO:0046854">
    <property type="term" value="P:phosphatidylinositol phosphate biosynthetic process"/>
    <property type="evidence" value="ECO:0007669"/>
    <property type="project" value="InterPro"/>
</dbReference>
<name>A0AA48H9B6_9RHOB</name>
<keyword evidence="3 4" id="KW-0460">Magnesium</keyword>
<dbReference type="PANTHER" id="PTHR20854:SF4">
    <property type="entry name" value="INOSITOL-1-MONOPHOSPHATASE-RELATED"/>
    <property type="match status" value="1"/>
</dbReference>
<dbReference type="GO" id="GO:0007165">
    <property type="term" value="P:signal transduction"/>
    <property type="evidence" value="ECO:0007669"/>
    <property type="project" value="TreeGrafter"/>
</dbReference>
<feature type="binding site" evidence="4">
    <location>
        <position position="210"/>
    </location>
    <ligand>
        <name>Mg(2+)</name>
        <dbReference type="ChEBI" id="CHEBI:18420"/>
        <label>1</label>
        <note>catalytic</note>
    </ligand>
</feature>
<dbReference type="Proteomes" id="UP001337723">
    <property type="component" value="Chromosome"/>
</dbReference>
<sequence>MPVPDPLDDLALLVEAARGAGRIAARYFRDEPETWDKPDGTGPVTEADIAVDEMLRDRLCEARPDYGWLSEETPDSPKRLQAERVFIVDPIDGTQAFIEGSSAFSHSLAVVEAGVVVAAVVYLPIRGKLYAAARGHGATLNDMAIRAAGDCALHEAEVLATKHTLSPDHWPRGVPPVIRAYRPSLAYRMALVGEGRFDGMVTFRPTWEWDIAAGSLIIAEAGGQATDATGAALRFNAPVPQVRGVLAGSAGVHGALLAARS</sequence>
<dbReference type="EMBL" id="AP027266">
    <property type="protein sequence ID" value="BDW84068.1"/>
    <property type="molecule type" value="Genomic_DNA"/>
</dbReference>
<dbReference type="InterPro" id="IPR020550">
    <property type="entry name" value="Inositol_monophosphatase_CS"/>
</dbReference>
<feature type="binding site" evidence="4">
    <location>
        <position position="91"/>
    </location>
    <ligand>
        <name>Mg(2+)</name>
        <dbReference type="ChEBI" id="CHEBI:18420"/>
        <label>1</label>
        <note>catalytic</note>
    </ligand>
</feature>
<dbReference type="Gene3D" id="3.40.190.80">
    <property type="match status" value="1"/>
</dbReference>
<dbReference type="SUPFAM" id="SSF56655">
    <property type="entry name" value="Carbohydrate phosphatase"/>
    <property type="match status" value="1"/>
</dbReference>
<keyword evidence="2 4" id="KW-0479">Metal-binding</keyword>
<dbReference type="GO" id="GO:0006020">
    <property type="term" value="P:inositol metabolic process"/>
    <property type="evidence" value="ECO:0007669"/>
    <property type="project" value="TreeGrafter"/>
</dbReference>
<dbReference type="GO" id="GO:0008934">
    <property type="term" value="F:inositol monophosphate 1-phosphatase activity"/>
    <property type="evidence" value="ECO:0007669"/>
    <property type="project" value="TreeGrafter"/>
</dbReference>
<feature type="binding site" evidence="4">
    <location>
        <position position="92"/>
    </location>
    <ligand>
        <name>Mg(2+)</name>
        <dbReference type="ChEBI" id="CHEBI:18420"/>
        <label>1</label>
        <note>catalytic</note>
    </ligand>
</feature>
<evidence type="ECO:0000313" key="5">
    <source>
        <dbReference type="EMBL" id="BDW84068.1"/>
    </source>
</evidence>
<comment type="similarity">
    <text evidence="1">Belongs to the inositol monophosphatase superfamily.</text>
</comment>
<protein>
    <submittedName>
        <fullName evidence="5">3'(2'),5'-bisphosphate nucleotidase CysQ</fullName>
    </submittedName>
</protein>
<organism evidence="5 6">
    <name type="scientific">Roseicyclus marinus</name>
    <dbReference type="NCBI Taxonomy" id="2161673"/>
    <lineage>
        <taxon>Bacteria</taxon>
        <taxon>Pseudomonadati</taxon>
        <taxon>Pseudomonadota</taxon>
        <taxon>Alphaproteobacteria</taxon>
        <taxon>Rhodobacterales</taxon>
        <taxon>Roseobacteraceae</taxon>
        <taxon>Roseicyclus</taxon>
    </lineage>
</organism>
<dbReference type="KEGG" id="rmai:MACH21_02450"/>